<dbReference type="GO" id="GO:0019843">
    <property type="term" value="F:rRNA binding"/>
    <property type="evidence" value="ECO:0007669"/>
    <property type="project" value="TreeGrafter"/>
</dbReference>
<feature type="region of interest" description="Disordered" evidence="5">
    <location>
        <begin position="1"/>
        <end position="24"/>
    </location>
</feature>
<dbReference type="KEGG" id="cmos:111433808"/>
<evidence type="ECO:0000256" key="4">
    <source>
        <dbReference type="ARBA" id="ARBA00023242"/>
    </source>
</evidence>
<evidence type="ECO:0000256" key="5">
    <source>
        <dbReference type="SAM" id="MobiDB-lite"/>
    </source>
</evidence>
<feature type="compositionally biased region" description="Basic and acidic residues" evidence="5">
    <location>
        <begin position="136"/>
        <end position="147"/>
    </location>
</feature>
<organism evidence="6 7">
    <name type="scientific">Cucurbita moschata</name>
    <name type="common">Winter crookneck squash</name>
    <name type="synonym">Cucurbita pepo var. moschata</name>
    <dbReference type="NCBI Taxonomy" id="3662"/>
    <lineage>
        <taxon>Eukaryota</taxon>
        <taxon>Viridiplantae</taxon>
        <taxon>Streptophyta</taxon>
        <taxon>Embryophyta</taxon>
        <taxon>Tracheophyta</taxon>
        <taxon>Spermatophyta</taxon>
        <taxon>Magnoliopsida</taxon>
        <taxon>eudicotyledons</taxon>
        <taxon>Gunneridae</taxon>
        <taxon>Pentapetalae</taxon>
        <taxon>rosids</taxon>
        <taxon>fabids</taxon>
        <taxon>Cucurbitales</taxon>
        <taxon>Cucurbitaceae</taxon>
        <taxon>Cucurbiteae</taxon>
        <taxon>Cucurbita</taxon>
    </lineage>
</organism>
<dbReference type="PANTHER" id="PTHR14577">
    <property type="entry name" value="NUCLEOLAR PROTEIN 12"/>
    <property type="match status" value="1"/>
</dbReference>
<dbReference type="Pfam" id="PF09805">
    <property type="entry name" value="Nop25"/>
    <property type="match status" value="1"/>
</dbReference>
<keyword evidence="4" id="KW-0539">Nucleus</keyword>
<name>A0A6J1EG67_CUCMO</name>
<comment type="similarity">
    <text evidence="2">Belongs to the RRP17 family.</text>
</comment>
<evidence type="ECO:0000313" key="7">
    <source>
        <dbReference type="RefSeq" id="XP_022926799.1"/>
    </source>
</evidence>
<protein>
    <submittedName>
        <fullName evidence="7">Ribosomal RNA-processing protein 17</fullName>
    </submittedName>
</protein>
<sequence length="198" mass="22901">MVKNEAEEGGALTQPHARHIKKKALKNKALSVSFNEKDLRDYVTGFHKRKKKRRKEAEKQQEEAKRRKRIEERKKRKIEKDLVLHGGVLPADRPVDEQNDDLKDGDEDEEEKPLAPISETTMYDSGNIKVTVTTSEVRRDEEIDPIDKPQASTSQLLAKDKKHSLPITKKKPFKKVARKKSRSKSRSKTDKKKGRKKK</sequence>
<evidence type="ECO:0000256" key="3">
    <source>
        <dbReference type="ARBA" id="ARBA00023054"/>
    </source>
</evidence>
<dbReference type="InterPro" id="IPR019186">
    <property type="entry name" value="Nucleolar_protein_12"/>
</dbReference>
<gene>
    <name evidence="7" type="primary">LOC111433808</name>
</gene>
<feature type="compositionally biased region" description="Basic residues" evidence="5">
    <location>
        <begin position="160"/>
        <end position="198"/>
    </location>
</feature>
<dbReference type="PANTHER" id="PTHR14577:SF0">
    <property type="entry name" value="NUCLEOLAR PROTEIN 12"/>
    <property type="match status" value="1"/>
</dbReference>
<feature type="region of interest" description="Disordered" evidence="5">
    <location>
        <begin position="44"/>
        <end position="198"/>
    </location>
</feature>
<reference evidence="7" key="1">
    <citation type="submission" date="2025-08" db="UniProtKB">
        <authorList>
            <consortium name="RefSeq"/>
        </authorList>
    </citation>
    <scope>IDENTIFICATION</scope>
    <source>
        <tissue evidence="7">Young leaves</tissue>
    </source>
</reference>
<feature type="compositionally biased region" description="Basic and acidic residues" evidence="5">
    <location>
        <begin position="93"/>
        <end position="102"/>
    </location>
</feature>
<accession>A0A6J1EG67</accession>
<dbReference type="AlphaFoldDB" id="A0A6J1EG67"/>
<proteinExistence type="inferred from homology"/>
<evidence type="ECO:0000256" key="1">
    <source>
        <dbReference type="ARBA" id="ARBA00004604"/>
    </source>
</evidence>
<comment type="subcellular location">
    <subcellularLocation>
        <location evidence="1">Nucleus</location>
        <location evidence="1">Nucleolus</location>
    </subcellularLocation>
</comment>
<dbReference type="GeneID" id="111433808"/>
<keyword evidence="6" id="KW-1185">Reference proteome</keyword>
<evidence type="ECO:0000256" key="2">
    <source>
        <dbReference type="ARBA" id="ARBA00007175"/>
    </source>
</evidence>
<dbReference type="Proteomes" id="UP000504609">
    <property type="component" value="Unplaced"/>
</dbReference>
<keyword evidence="3" id="KW-0175">Coiled coil</keyword>
<feature type="compositionally biased region" description="Basic and acidic residues" evidence="5">
    <location>
        <begin position="55"/>
        <end position="83"/>
    </location>
</feature>
<dbReference type="GO" id="GO:0005730">
    <property type="term" value="C:nucleolus"/>
    <property type="evidence" value="ECO:0007669"/>
    <property type="project" value="UniProtKB-SubCell"/>
</dbReference>
<feature type="compositionally biased region" description="Polar residues" evidence="5">
    <location>
        <begin position="118"/>
        <end position="135"/>
    </location>
</feature>
<dbReference type="RefSeq" id="XP_022926799.1">
    <property type="nucleotide sequence ID" value="XM_023071031.1"/>
</dbReference>
<evidence type="ECO:0000313" key="6">
    <source>
        <dbReference type="Proteomes" id="UP000504609"/>
    </source>
</evidence>